<keyword evidence="2" id="KW-0663">Pyridoxal phosphate</keyword>
<comment type="cofactor">
    <cofactor evidence="1">
        <name>pyridoxal 5'-phosphate</name>
        <dbReference type="ChEBI" id="CHEBI:597326"/>
    </cofactor>
</comment>
<gene>
    <name evidence="4" type="ORF">RRF57_002358</name>
</gene>
<comment type="caution">
    <text evidence="4">The sequence shown here is derived from an EMBL/GenBank/DDBJ whole genome shotgun (WGS) entry which is preliminary data.</text>
</comment>
<accession>A0AAN7UEF7</accession>
<dbReference type="Pfam" id="PF01212">
    <property type="entry name" value="Beta_elim_lyase"/>
    <property type="match status" value="1"/>
</dbReference>
<dbReference type="AlphaFoldDB" id="A0AAN7UEF7"/>
<dbReference type="InterPro" id="IPR015421">
    <property type="entry name" value="PyrdxlP-dep_Trfase_major"/>
</dbReference>
<proteinExistence type="predicted"/>
<protein>
    <recommendedName>
        <fullName evidence="3">Aromatic amino acid beta-eliminating lyase/threonine aldolase domain-containing protein</fullName>
    </recommendedName>
</protein>
<keyword evidence="5" id="KW-1185">Reference proteome</keyword>
<feature type="domain" description="Aromatic amino acid beta-eliminating lyase/threonine aldolase" evidence="3">
    <location>
        <begin position="16"/>
        <end position="50"/>
    </location>
</feature>
<dbReference type="GO" id="GO:0016829">
    <property type="term" value="F:lyase activity"/>
    <property type="evidence" value="ECO:0007669"/>
    <property type="project" value="InterPro"/>
</dbReference>
<evidence type="ECO:0000259" key="3">
    <source>
        <dbReference type="Pfam" id="PF01212"/>
    </source>
</evidence>
<dbReference type="InterPro" id="IPR001597">
    <property type="entry name" value="ArAA_b-elim_lyase/Thr_aldolase"/>
</dbReference>
<name>A0AAN7UEF7_9PEZI</name>
<reference evidence="4 5" key="1">
    <citation type="submission" date="2023-10" db="EMBL/GenBank/DDBJ databases">
        <title>Draft genome sequence of Xylaria bambusicola isolate GMP-LS, the root and basal stem rot pathogen of sugarcane in Indonesia.</title>
        <authorList>
            <person name="Selvaraj P."/>
            <person name="Muralishankar V."/>
            <person name="Muruganantham S."/>
            <person name="Sp S."/>
            <person name="Haryani S."/>
            <person name="Lau K.J.X."/>
            <person name="Naqvi N.I."/>
        </authorList>
    </citation>
    <scope>NUCLEOTIDE SEQUENCE [LARGE SCALE GENOMIC DNA]</scope>
    <source>
        <strain evidence="4">GMP-LS</strain>
    </source>
</reference>
<evidence type="ECO:0000313" key="5">
    <source>
        <dbReference type="Proteomes" id="UP001305414"/>
    </source>
</evidence>
<dbReference type="GO" id="GO:0006520">
    <property type="term" value="P:amino acid metabolic process"/>
    <property type="evidence" value="ECO:0007669"/>
    <property type="project" value="InterPro"/>
</dbReference>
<organism evidence="4 5">
    <name type="scientific">Xylaria bambusicola</name>
    <dbReference type="NCBI Taxonomy" id="326684"/>
    <lineage>
        <taxon>Eukaryota</taxon>
        <taxon>Fungi</taxon>
        <taxon>Dikarya</taxon>
        <taxon>Ascomycota</taxon>
        <taxon>Pezizomycotina</taxon>
        <taxon>Sordariomycetes</taxon>
        <taxon>Xylariomycetidae</taxon>
        <taxon>Xylariales</taxon>
        <taxon>Xylariaceae</taxon>
        <taxon>Xylaria</taxon>
    </lineage>
</organism>
<evidence type="ECO:0000256" key="1">
    <source>
        <dbReference type="ARBA" id="ARBA00001933"/>
    </source>
</evidence>
<evidence type="ECO:0000313" key="4">
    <source>
        <dbReference type="EMBL" id="KAK5626643.1"/>
    </source>
</evidence>
<evidence type="ECO:0000256" key="2">
    <source>
        <dbReference type="ARBA" id="ARBA00022898"/>
    </source>
</evidence>
<dbReference type="EMBL" id="JAWHQM010000004">
    <property type="protein sequence ID" value="KAK5626643.1"/>
    <property type="molecule type" value="Genomic_DNA"/>
</dbReference>
<dbReference type="Gene3D" id="3.40.640.10">
    <property type="entry name" value="Type I PLP-dependent aspartate aminotransferase-like (Major domain)"/>
    <property type="match status" value="1"/>
</dbReference>
<dbReference type="Proteomes" id="UP001305414">
    <property type="component" value="Unassembled WGS sequence"/>
</dbReference>
<sequence>MPGLSRFRSRLFKEIIPEIIQEMFSYVDDFTIGLKKGGLANMGGFIFSRHIRPAVRGNWASHKRATDSML</sequence>